<dbReference type="SMART" id="SM00388">
    <property type="entry name" value="HisKA"/>
    <property type="match status" value="1"/>
</dbReference>
<evidence type="ECO:0000256" key="8">
    <source>
        <dbReference type="ARBA" id="ARBA00022840"/>
    </source>
</evidence>
<reference evidence="15 16" key="1">
    <citation type="submission" date="2019-08" db="EMBL/GenBank/DDBJ databases">
        <title>Genome sequencing of Paenibacillus faecis DSM 23593(T).</title>
        <authorList>
            <person name="Kook J.-K."/>
            <person name="Park S.-N."/>
            <person name="Lim Y.K."/>
        </authorList>
    </citation>
    <scope>NUCLEOTIDE SEQUENCE [LARGE SCALE GENOMIC DNA]</scope>
    <source>
        <strain evidence="15 16">DSM 23593</strain>
    </source>
</reference>
<feature type="domain" description="Histidine kinase" evidence="13">
    <location>
        <begin position="415"/>
        <end position="633"/>
    </location>
</feature>
<dbReference type="InterPro" id="IPR003661">
    <property type="entry name" value="HisK_dim/P_dom"/>
</dbReference>
<dbReference type="Pfam" id="PF06580">
    <property type="entry name" value="His_kinase"/>
    <property type="match status" value="1"/>
</dbReference>
<dbReference type="InterPro" id="IPR036097">
    <property type="entry name" value="HisK_dim/P_sf"/>
</dbReference>
<feature type="transmembrane region" description="Helical" evidence="12">
    <location>
        <begin position="219"/>
        <end position="236"/>
    </location>
</feature>
<evidence type="ECO:0000313" key="15">
    <source>
        <dbReference type="EMBL" id="TYA11083.1"/>
    </source>
</evidence>
<evidence type="ECO:0000256" key="3">
    <source>
        <dbReference type="ARBA" id="ARBA00012438"/>
    </source>
</evidence>
<dbReference type="EC" id="2.7.13.3" evidence="3"/>
<feature type="domain" description="Response regulatory" evidence="14">
    <location>
        <begin position="692"/>
        <end position="808"/>
    </location>
</feature>
<gene>
    <name evidence="15" type="ORF">FRY98_23210</name>
</gene>
<sequence length="1023" mass="115051">MLWIDGFYHGDHLRAVGGRMDLRGWGTNEKPPVVTLDGEWEFYPYDWLIGPRAQDGPRAPALIQVPEGWDDHLKPGESTPYGYGTYRLRILVEPGSSRQYSLRITSVRSSSAIYVNGQLLHKSGEPAESGRDYTAGNMPQTVSFQANSRGEMDVVIQAANYKDPREGGIVRSVKFGLKEAVERETQISIAMQQLVAVVFLMHAGYAFIMFLVGNRDRRLLAFSVLCVSAMMMYLLGSDEKLFSYWFTMDYDWSFKLVHMSMVFIAYSMIRCVKDQVPRFWSKLSPGYAALCGAGLLLAVFRPVREIVLAQPLYGLLLGVSLFITIGSMIRTSLREPKNQLLLLLSVTAFASNLIWWGIQLSLGIKTVFYPFDLIFCMACFVAVWFKNYFQVHADTKKMAAKLQRADKLKDEFLANTSHELRNPLHSMLNLSQAVLEREKPTLHPQSAKELETVMNVGRRMSLLLNDLLDTMSLRENALRLQPRPFAVQSVSTGVLDMLRYMAEGRGVKLIDEIPEHLPQVFADENRVIQMMFNLLHNALKFTPEGEISVRGYVKEDKVHIAVKDTGIGMDGDTLRRVFEPYEQADSGRMLTEGGFGLGLGISKRLAELQGGTLRVESSPGQGSEFVFTLPLAKTKAEETAPLRSLGPLQKAETAAASAETSSAEASSPKALTPARAFAVTPPGPVPEGDRSRILVVDDDPVNLDVIQAILDAEDYSITTVTSGEKALKALDSREWDLVLSDVMMPRMSGYELARRIRERFSVTELPVLLLTARSQPEDIEQGFLAGANDYVTKPVDAKELRSRVRALTETKRSLRERLRIEAAWLQAQIQPHFLFNALNSVLALSETEPDRMRDLLEVFGEFLRDKFRLQNKDEAAPLEQELSIVRSYLYIEQVRFGDRLCVEWDVDETCRDLEIPMLTIQPLAENAIRHGITIRSRGGKITVRVKDRGDYAEVLVEDDGVGMEEEVWRRVLDSGTDSRTGVGLWNTHLRLKRHYGRGLQIHSVPGQGTSVSFRIHKENGREK</sequence>
<dbReference type="FunFam" id="3.30.565.10:FF:000006">
    <property type="entry name" value="Sensor histidine kinase WalK"/>
    <property type="match status" value="1"/>
</dbReference>
<dbReference type="Pfam" id="PF00072">
    <property type="entry name" value="Response_reg"/>
    <property type="match status" value="1"/>
</dbReference>
<protein>
    <recommendedName>
        <fullName evidence="3">histidine kinase</fullName>
        <ecNumber evidence="3">2.7.13.3</ecNumber>
    </recommendedName>
</protein>
<feature type="compositionally biased region" description="Low complexity" evidence="11">
    <location>
        <begin position="651"/>
        <end position="667"/>
    </location>
</feature>
<dbReference type="CDD" id="cd16922">
    <property type="entry name" value="HATPase_EvgS-ArcB-TorS-like"/>
    <property type="match status" value="1"/>
</dbReference>
<proteinExistence type="predicted"/>
<feature type="transmembrane region" description="Helical" evidence="12">
    <location>
        <begin position="194"/>
        <end position="212"/>
    </location>
</feature>
<evidence type="ECO:0000256" key="9">
    <source>
        <dbReference type="ARBA" id="ARBA00023012"/>
    </source>
</evidence>
<evidence type="ECO:0000256" key="4">
    <source>
        <dbReference type="ARBA" id="ARBA00022553"/>
    </source>
</evidence>
<keyword evidence="8" id="KW-0067">ATP-binding</keyword>
<keyword evidence="4 10" id="KW-0597">Phosphoprotein</keyword>
<dbReference type="SMART" id="SM00387">
    <property type="entry name" value="HATPase_c"/>
    <property type="match status" value="2"/>
</dbReference>
<evidence type="ECO:0000256" key="11">
    <source>
        <dbReference type="SAM" id="MobiDB-lite"/>
    </source>
</evidence>
<keyword evidence="12" id="KW-1133">Transmembrane helix</keyword>
<evidence type="ECO:0000256" key="7">
    <source>
        <dbReference type="ARBA" id="ARBA00022777"/>
    </source>
</evidence>
<dbReference type="Gene3D" id="3.30.565.10">
    <property type="entry name" value="Histidine kinase-like ATPase, C-terminal domain"/>
    <property type="match status" value="2"/>
</dbReference>
<dbReference type="InterPro" id="IPR003594">
    <property type="entry name" value="HATPase_dom"/>
</dbReference>
<keyword evidence="12" id="KW-0812">Transmembrane</keyword>
<keyword evidence="6" id="KW-0547">Nucleotide-binding</keyword>
<feature type="region of interest" description="Disordered" evidence="11">
    <location>
        <begin position="638"/>
        <end position="683"/>
    </location>
</feature>
<dbReference type="InterPro" id="IPR011006">
    <property type="entry name" value="CheY-like_superfamily"/>
</dbReference>
<dbReference type="Pfam" id="PF00512">
    <property type="entry name" value="HisKA"/>
    <property type="match status" value="1"/>
</dbReference>
<dbReference type="PRINTS" id="PR00344">
    <property type="entry name" value="BCTRLSENSOR"/>
</dbReference>
<dbReference type="SUPFAM" id="SSF47384">
    <property type="entry name" value="Homodimeric domain of signal transducing histidine kinase"/>
    <property type="match status" value="1"/>
</dbReference>
<dbReference type="SMART" id="SM00448">
    <property type="entry name" value="REC"/>
    <property type="match status" value="1"/>
</dbReference>
<dbReference type="Pfam" id="PF02518">
    <property type="entry name" value="HATPase_c"/>
    <property type="match status" value="2"/>
</dbReference>
<keyword evidence="9" id="KW-0902">Two-component regulatory system</keyword>
<comment type="subcellular location">
    <subcellularLocation>
        <location evidence="2">Cell membrane</location>
        <topology evidence="2">Multi-pass membrane protein</topology>
    </subcellularLocation>
</comment>
<keyword evidence="16" id="KW-1185">Reference proteome</keyword>
<evidence type="ECO:0000256" key="2">
    <source>
        <dbReference type="ARBA" id="ARBA00004651"/>
    </source>
</evidence>
<accession>A0A5D0CM19</accession>
<dbReference type="PANTHER" id="PTHR43047:SF72">
    <property type="entry name" value="OSMOSENSING HISTIDINE PROTEIN KINASE SLN1"/>
    <property type="match status" value="1"/>
</dbReference>
<dbReference type="InterPro" id="IPR010559">
    <property type="entry name" value="Sig_transdc_His_kin_internal"/>
</dbReference>
<feature type="domain" description="Histidine kinase" evidence="13">
    <location>
        <begin position="920"/>
        <end position="1019"/>
    </location>
</feature>
<evidence type="ECO:0000256" key="6">
    <source>
        <dbReference type="ARBA" id="ARBA00022741"/>
    </source>
</evidence>
<dbReference type="EMBL" id="VSDO01000005">
    <property type="protein sequence ID" value="TYA11083.1"/>
    <property type="molecule type" value="Genomic_DNA"/>
</dbReference>
<feature type="transmembrane region" description="Helical" evidence="12">
    <location>
        <begin position="279"/>
        <end position="300"/>
    </location>
</feature>
<dbReference type="AlphaFoldDB" id="A0A5D0CM19"/>
<dbReference type="Gene3D" id="3.40.50.2300">
    <property type="match status" value="1"/>
</dbReference>
<dbReference type="GO" id="GO:0005524">
    <property type="term" value="F:ATP binding"/>
    <property type="evidence" value="ECO:0007669"/>
    <property type="project" value="UniProtKB-KW"/>
</dbReference>
<evidence type="ECO:0000256" key="10">
    <source>
        <dbReference type="PROSITE-ProRule" id="PRU00169"/>
    </source>
</evidence>
<dbReference type="CDD" id="cd17574">
    <property type="entry name" value="REC_OmpR"/>
    <property type="match status" value="1"/>
</dbReference>
<feature type="transmembrane region" description="Helical" evidence="12">
    <location>
        <begin position="312"/>
        <end position="329"/>
    </location>
</feature>
<dbReference type="PANTHER" id="PTHR43047">
    <property type="entry name" value="TWO-COMPONENT HISTIDINE PROTEIN KINASE"/>
    <property type="match status" value="1"/>
</dbReference>
<dbReference type="PROSITE" id="PS50109">
    <property type="entry name" value="HIS_KIN"/>
    <property type="match status" value="2"/>
</dbReference>
<evidence type="ECO:0000256" key="1">
    <source>
        <dbReference type="ARBA" id="ARBA00000085"/>
    </source>
</evidence>
<dbReference type="InterPro" id="IPR036890">
    <property type="entry name" value="HATPase_C_sf"/>
</dbReference>
<dbReference type="Proteomes" id="UP000325218">
    <property type="component" value="Unassembled WGS sequence"/>
</dbReference>
<feature type="modified residue" description="4-aspartylphosphate" evidence="10">
    <location>
        <position position="741"/>
    </location>
</feature>
<comment type="catalytic activity">
    <reaction evidence="1">
        <text>ATP + protein L-histidine = ADP + protein N-phospho-L-histidine.</text>
        <dbReference type="EC" id="2.7.13.3"/>
    </reaction>
</comment>
<keyword evidence="12" id="KW-0472">Membrane</keyword>
<dbReference type="GO" id="GO:0009927">
    <property type="term" value="F:histidine phosphotransfer kinase activity"/>
    <property type="evidence" value="ECO:0007669"/>
    <property type="project" value="TreeGrafter"/>
</dbReference>
<dbReference type="InterPro" id="IPR008979">
    <property type="entry name" value="Galactose-bd-like_sf"/>
</dbReference>
<evidence type="ECO:0000256" key="12">
    <source>
        <dbReference type="SAM" id="Phobius"/>
    </source>
</evidence>
<dbReference type="CDD" id="cd00082">
    <property type="entry name" value="HisKA"/>
    <property type="match status" value="1"/>
</dbReference>
<dbReference type="OrthoDB" id="9809348at2"/>
<keyword evidence="7" id="KW-0418">Kinase</keyword>
<dbReference type="SUPFAM" id="SSF55874">
    <property type="entry name" value="ATPase domain of HSP90 chaperone/DNA topoisomerase II/histidine kinase"/>
    <property type="match status" value="2"/>
</dbReference>
<feature type="transmembrane region" description="Helical" evidence="12">
    <location>
        <begin position="341"/>
        <end position="362"/>
    </location>
</feature>
<feature type="transmembrane region" description="Helical" evidence="12">
    <location>
        <begin position="256"/>
        <end position="272"/>
    </location>
</feature>
<keyword evidence="5" id="KW-0808">Transferase</keyword>
<dbReference type="Gene3D" id="2.60.120.260">
    <property type="entry name" value="Galactose-binding domain-like"/>
    <property type="match status" value="1"/>
</dbReference>
<comment type="caution">
    <text evidence="15">The sequence shown here is derived from an EMBL/GenBank/DDBJ whole genome shotgun (WGS) entry which is preliminary data.</text>
</comment>
<dbReference type="InterPro" id="IPR001789">
    <property type="entry name" value="Sig_transdc_resp-reg_receiver"/>
</dbReference>
<dbReference type="GO" id="GO:0005886">
    <property type="term" value="C:plasma membrane"/>
    <property type="evidence" value="ECO:0007669"/>
    <property type="project" value="UniProtKB-SubCell"/>
</dbReference>
<dbReference type="Gene3D" id="1.10.287.130">
    <property type="match status" value="1"/>
</dbReference>
<evidence type="ECO:0000259" key="13">
    <source>
        <dbReference type="PROSITE" id="PS50109"/>
    </source>
</evidence>
<dbReference type="SUPFAM" id="SSF49785">
    <property type="entry name" value="Galactose-binding domain-like"/>
    <property type="match status" value="1"/>
</dbReference>
<dbReference type="GO" id="GO:0000155">
    <property type="term" value="F:phosphorelay sensor kinase activity"/>
    <property type="evidence" value="ECO:0007669"/>
    <property type="project" value="InterPro"/>
</dbReference>
<dbReference type="InterPro" id="IPR004358">
    <property type="entry name" value="Sig_transdc_His_kin-like_C"/>
</dbReference>
<name>A0A5D0CM19_9BACL</name>
<organism evidence="15 16">
    <name type="scientific">Paenibacillus faecis</name>
    <dbReference type="NCBI Taxonomy" id="862114"/>
    <lineage>
        <taxon>Bacteria</taxon>
        <taxon>Bacillati</taxon>
        <taxon>Bacillota</taxon>
        <taxon>Bacilli</taxon>
        <taxon>Bacillales</taxon>
        <taxon>Paenibacillaceae</taxon>
        <taxon>Paenibacillus</taxon>
    </lineage>
</organism>
<dbReference type="PROSITE" id="PS50110">
    <property type="entry name" value="RESPONSE_REGULATORY"/>
    <property type="match status" value="1"/>
</dbReference>
<dbReference type="SUPFAM" id="SSF52172">
    <property type="entry name" value="CheY-like"/>
    <property type="match status" value="1"/>
</dbReference>
<evidence type="ECO:0000259" key="14">
    <source>
        <dbReference type="PROSITE" id="PS50110"/>
    </source>
</evidence>
<evidence type="ECO:0000313" key="16">
    <source>
        <dbReference type="Proteomes" id="UP000325218"/>
    </source>
</evidence>
<evidence type="ECO:0000256" key="5">
    <source>
        <dbReference type="ARBA" id="ARBA00022679"/>
    </source>
</evidence>
<dbReference type="InterPro" id="IPR005467">
    <property type="entry name" value="His_kinase_dom"/>
</dbReference>